<proteinExistence type="predicted"/>
<evidence type="ECO:0000313" key="3">
    <source>
        <dbReference type="Proteomes" id="UP000077868"/>
    </source>
</evidence>
<accession>A0A1A9GQY6</accession>
<dbReference type="Proteomes" id="UP000077868">
    <property type="component" value="Chromosome"/>
</dbReference>
<dbReference type="STRING" id="1300347.I601_3664"/>
<protein>
    <recommendedName>
        <fullName evidence="4">DUF2613 family protein</fullName>
    </recommendedName>
</protein>
<gene>
    <name evidence="2" type="ORF">I601_3664</name>
</gene>
<dbReference type="EMBL" id="CP015079">
    <property type="protein sequence ID" value="ANH40070.1"/>
    <property type="molecule type" value="Genomic_DNA"/>
</dbReference>
<reference evidence="2 3" key="1">
    <citation type="submission" date="2016-03" db="EMBL/GenBank/DDBJ databases">
        <title>Complete genome sequence of a soil Actinobacterium, Nocardioides dokdonensis FR1436.</title>
        <authorList>
            <person name="Kwon S.-K."/>
            <person name="Kim K."/>
            <person name="Kim J.F."/>
        </authorList>
    </citation>
    <scope>NUCLEOTIDE SEQUENCE [LARGE SCALE GENOMIC DNA]</scope>
    <source>
        <strain evidence="2 3">FR1436</strain>
    </source>
</reference>
<sequence length="59" mass="5517">MSAILSGGISAIAATIATTAVGGVVAAVTVVGLVSSQTGTQGESPASVNQPVVQYGTNG</sequence>
<name>A0A1A9GQY6_9ACTN</name>
<dbReference type="KEGG" id="ndk:I601_3664"/>
<feature type="region of interest" description="Disordered" evidence="1">
    <location>
        <begin position="37"/>
        <end position="59"/>
    </location>
</feature>
<evidence type="ECO:0000256" key="1">
    <source>
        <dbReference type="SAM" id="MobiDB-lite"/>
    </source>
</evidence>
<evidence type="ECO:0000313" key="2">
    <source>
        <dbReference type="EMBL" id="ANH40070.1"/>
    </source>
</evidence>
<evidence type="ECO:0008006" key="4">
    <source>
        <dbReference type="Google" id="ProtNLM"/>
    </source>
</evidence>
<dbReference type="RefSeq" id="WP_157520291.1">
    <property type="nucleotide sequence ID" value="NZ_CP015079.1"/>
</dbReference>
<dbReference type="PATRIC" id="fig|1300347.3.peg.3674"/>
<keyword evidence="3" id="KW-1185">Reference proteome</keyword>
<organism evidence="2 3">
    <name type="scientific">Nocardioides dokdonensis FR1436</name>
    <dbReference type="NCBI Taxonomy" id="1300347"/>
    <lineage>
        <taxon>Bacteria</taxon>
        <taxon>Bacillati</taxon>
        <taxon>Actinomycetota</taxon>
        <taxon>Actinomycetes</taxon>
        <taxon>Propionibacteriales</taxon>
        <taxon>Nocardioidaceae</taxon>
        <taxon>Nocardioides</taxon>
    </lineage>
</organism>
<dbReference type="AlphaFoldDB" id="A0A1A9GQY6"/>